<dbReference type="InterPro" id="IPR022634">
    <property type="entry name" value="DNA_polIII_beta_N"/>
</dbReference>
<name>A0A0A2G9R6_9PORP</name>
<dbReference type="InterPro" id="IPR022635">
    <property type="entry name" value="DNA_polIII_beta_C"/>
</dbReference>
<proteinExistence type="inferred from homology"/>
<dbReference type="GO" id="GO:0003677">
    <property type="term" value="F:DNA binding"/>
    <property type="evidence" value="ECO:0007669"/>
    <property type="project" value="UniProtKB-KW"/>
</dbReference>
<comment type="subcellular location">
    <subcellularLocation>
        <location evidence="1">Cytoplasm</location>
    </subcellularLocation>
</comment>
<dbReference type="GO" id="GO:0005737">
    <property type="term" value="C:cytoplasm"/>
    <property type="evidence" value="ECO:0007669"/>
    <property type="project" value="UniProtKB-SubCell"/>
</dbReference>
<evidence type="ECO:0000256" key="2">
    <source>
        <dbReference type="ARBA" id="ARBA00010752"/>
    </source>
</evidence>
<evidence type="ECO:0000256" key="1">
    <source>
        <dbReference type="ARBA" id="ARBA00004496"/>
    </source>
</evidence>
<keyword evidence="7" id="KW-0235">DNA replication</keyword>
<keyword evidence="8" id="KW-0239">DNA-directed DNA polymerase</keyword>
<dbReference type="eggNOG" id="COG0592">
    <property type="taxonomic scope" value="Bacteria"/>
</dbReference>
<dbReference type="Pfam" id="PF02768">
    <property type="entry name" value="DNA_pol3_beta_3"/>
    <property type="match status" value="1"/>
</dbReference>
<dbReference type="GO" id="GO:0003887">
    <property type="term" value="F:DNA-directed DNA polymerase activity"/>
    <property type="evidence" value="ECO:0007669"/>
    <property type="project" value="UniProtKB-KW"/>
</dbReference>
<dbReference type="RefSeq" id="WP_025842635.1">
    <property type="nucleotide sequence ID" value="NZ_JQZW01000002.1"/>
</dbReference>
<evidence type="ECO:0000259" key="12">
    <source>
        <dbReference type="Pfam" id="PF00712"/>
    </source>
</evidence>
<dbReference type="InterPro" id="IPR022637">
    <property type="entry name" value="DNA_polIII_beta_cen"/>
</dbReference>
<evidence type="ECO:0000259" key="13">
    <source>
        <dbReference type="Pfam" id="PF02767"/>
    </source>
</evidence>
<dbReference type="PANTHER" id="PTHR30478:SF0">
    <property type="entry name" value="BETA SLIDING CLAMP"/>
    <property type="match status" value="1"/>
</dbReference>
<evidence type="ECO:0000256" key="10">
    <source>
        <dbReference type="ARBA" id="ARBA00030988"/>
    </source>
</evidence>
<dbReference type="GO" id="GO:0006271">
    <property type="term" value="P:DNA strand elongation involved in DNA replication"/>
    <property type="evidence" value="ECO:0007669"/>
    <property type="project" value="TreeGrafter"/>
</dbReference>
<evidence type="ECO:0000256" key="7">
    <source>
        <dbReference type="ARBA" id="ARBA00022705"/>
    </source>
</evidence>
<dbReference type="SUPFAM" id="SSF55979">
    <property type="entry name" value="DNA clamp"/>
    <property type="match status" value="3"/>
</dbReference>
<dbReference type="Gene3D" id="3.10.150.10">
    <property type="entry name" value="DNA Polymerase III, subunit A, domain 2"/>
    <property type="match status" value="1"/>
</dbReference>
<dbReference type="InterPro" id="IPR046938">
    <property type="entry name" value="DNA_clamp_sf"/>
</dbReference>
<evidence type="ECO:0000256" key="5">
    <source>
        <dbReference type="ARBA" id="ARBA00022679"/>
    </source>
</evidence>
<feature type="domain" description="DNA polymerase III beta sliding clamp C-terminal" evidence="14">
    <location>
        <begin position="263"/>
        <end position="371"/>
    </location>
</feature>
<evidence type="ECO:0000259" key="14">
    <source>
        <dbReference type="Pfam" id="PF02768"/>
    </source>
</evidence>
<dbReference type="OrthoDB" id="8421503at2"/>
<protein>
    <recommendedName>
        <fullName evidence="3">Beta sliding clamp</fullName>
    </recommendedName>
    <alternativeName>
        <fullName evidence="11">Beta-clamp processivity factor</fullName>
    </alternativeName>
    <alternativeName>
        <fullName evidence="10">DNA polymerase III beta sliding clamp subunit</fullName>
    </alternativeName>
</protein>
<dbReference type="SMART" id="SM00480">
    <property type="entry name" value="POL3Bc"/>
    <property type="match status" value="1"/>
</dbReference>
<evidence type="ECO:0000313" key="15">
    <source>
        <dbReference type="EMBL" id="KGN99140.1"/>
    </source>
</evidence>
<keyword evidence="9" id="KW-0238">DNA-binding</keyword>
<dbReference type="Pfam" id="PF00712">
    <property type="entry name" value="DNA_pol3_beta"/>
    <property type="match status" value="1"/>
</dbReference>
<dbReference type="GO" id="GO:0009360">
    <property type="term" value="C:DNA polymerase III complex"/>
    <property type="evidence" value="ECO:0007669"/>
    <property type="project" value="InterPro"/>
</dbReference>
<keyword evidence="6" id="KW-0548">Nucleotidyltransferase</keyword>
<dbReference type="Gene3D" id="3.70.10.10">
    <property type="match status" value="1"/>
</dbReference>
<dbReference type="GO" id="GO:0008408">
    <property type="term" value="F:3'-5' exonuclease activity"/>
    <property type="evidence" value="ECO:0007669"/>
    <property type="project" value="InterPro"/>
</dbReference>
<reference evidence="15 16" key="1">
    <citation type="submission" date="2014-08" db="EMBL/GenBank/DDBJ databases">
        <title>Porphyromonas gingivicanis strain:COT-022_OH1391 Genome sequencing.</title>
        <authorList>
            <person name="Wallis C."/>
            <person name="Deusch O."/>
            <person name="O'Flynn C."/>
            <person name="Davis I."/>
            <person name="Jospin G."/>
            <person name="Darling A.E."/>
            <person name="Coil D.A."/>
            <person name="Alexiev A."/>
            <person name="Horsfall A."/>
            <person name="Kirkwood N."/>
            <person name="Harris S."/>
            <person name="Eisen J.A."/>
        </authorList>
    </citation>
    <scope>NUCLEOTIDE SEQUENCE [LARGE SCALE GENOMIC DNA]</scope>
    <source>
        <strain evidence="16">COT-022 OH1391</strain>
    </source>
</reference>
<evidence type="ECO:0000256" key="3">
    <source>
        <dbReference type="ARBA" id="ARBA00021035"/>
    </source>
</evidence>
<keyword evidence="16" id="KW-1185">Reference proteome</keyword>
<comment type="similarity">
    <text evidence="2">Belongs to the beta sliding clamp family.</text>
</comment>
<sequence>MEFKISSGELSSLLQSIAKIVPVNSTLPILSHFLFEIENGSLHVTASDQSLRISGVLPLLSAEGNCSFTVRPKDVIDYIKNLPDQPLTFSYNQENSAVSVTFDGGYFKFVCSDASLYPRKLAPVSLQQKQPEEEPVLHSATLTVDTLRHALDAALPAVATDEKRPILTGVCMDFIPEGLTFVATNGFILTKMCDHKIVAVPNKEEHQRFVLPPKTANFLRGFLPRYAGEPVHVTYTQSKAVFSLGSVEISTLLLAGRFPNYASIIPADSPHQVQIDGKRFNSVIKRIYTFLAEDKSIVKLQFTDQAIVITSGVFGEEKMAQENFPCDVPETLRMTIAFGTHDLVQILSCMGENDLIFHLADQTRPLLVKPLDLEEGKDLLGLIVPKTISA</sequence>
<evidence type="ECO:0000256" key="9">
    <source>
        <dbReference type="ARBA" id="ARBA00023125"/>
    </source>
</evidence>
<organism evidence="15 16">
    <name type="scientific">Porphyromonas gingivicanis</name>
    <dbReference type="NCBI Taxonomy" id="266762"/>
    <lineage>
        <taxon>Bacteria</taxon>
        <taxon>Pseudomonadati</taxon>
        <taxon>Bacteroidota</taxon>
        <taxon>Bacteroidia</taxon>
        <taxon>Bacteroidales</taxon>
        <taxon>Porphyromonadaceae</taxon>
        <taxon>Porphyromonas</taxon>
    </lineage>
</organism>
<evidence type="ECO:0000256" key="4">
    <source>
        <dbReference type="ARBA" id="ARBA00022490"/>
    </source>
</evidence>
<keyword evidence="4" id="KW-0963">Cytoplasm</keyword>
<gene>
    <name evidence="15" type="ORF">HQ36_01385</name>
</gene>
<feature type="domain" description="DNA polymerase III beta sliding clamp N-terminal" evidence="12">
    <location>
        <begin position="1"/>
        <end position="99"/>
    </location>
</feature>
<dbReference type="STRING" id="266762.HQ36_01385"/>
<dbReference type="InterPro" id="IPR001001">
    <property type="entry name" value="DNA_polIII_beta"/>
</dbReference>
<dbReference type="PANTHER" id="PTHR30478">
    <property type="entry name" value="DNA POLYMERASE III SUBUNIT BETA"/>
    <property type="match status" value="1"/>
</dbReference>
<feature type="domain" description="DNA polymerase III beta sliding clamp central" evidence="13">
    <location>
        <begin position="142"/>
        <end position="260"/>
    </location>
</feature>
<comment type="caution">
    <text evidence="15">The sequence shown here is derived from an EMBL/GenBank/DDBJ whole genome shotgun (WGS) entry which is preliminary data.</text>
</comment>
<evidence type="ECO:0000256" key="6">
    <source>
        <dbReference type="ARBA" id="ARBA00022695"/>
    </source>
</evidence>
<dbReference type="Proteomes" id="UP000030134">
    <property type="component" value="Unassembled WGS sequence"/>
</dbReference>
<dbReference type="EMBL" id="JQZW01000002">
    <property type="protein sequence ID" value="KGN99140.1"/>
    <property type="molecule type" value="Genomic_DNA"/>
</dbReference>
<evidence type="ECO:0000313" key="16">
    <source>
        <dbReference type="Proteomes" id="UP000030134"/>
    </source>
</evidence>
<dbReference type="NCBIfam" id="TIGR00663">
    <property type="entry name" value="dnan"/>
    <property type="match status" value="1"/>
</dbReference>
<accession>A0A0A2G9R6</accession>
<dbReference type="AlphaFoldDB" id="A0A0A2G9R6"/>
<dbReference type="CDD" id="cd00140">
    <property type="entry name" value="beta_clamp"/>
    <property type="match status" value="1"/>
</dbReference>
<dbReference type="Pfam" id="PF02767">
    <property type="entry name" value="DNA_pol3_beta_2"/>
    <property type="match status" value="1"/>
</dbReference>
<evidence type="ECO:0000256" key="8">
    <source>
        <dbReference type="ARBA" id="ARBA00022932"/>
    </source>
</evidence>
<keyword evidence="5" id="KW-0808">Transferase</keyword>
<evidence type="ECO:0000256" key="11">
    <source>
        <dbReference type="ARBA" id="ARBA00033276"/>
    </source>
</evidence>